<dbReference type="EMBL" id="BQFW01000013">
    <property type="protein sequence ID" value="GJJ77452.1"/>
    <property type="molecule type" value="Genomic_DNA"/>
</dbReference>
<name>A0A9P3M0Q7_9FUNG</name>
<comment type="subcellular location">
    <subcellularLocation>
        <location evidence="1">Host cell</location>
    </subcellularLocation>
    <subcellularLocation>
        <location evidence="2">Secreted</location>
    </subcellularLocation>
</comment>
<dbReference type="AlphaFoldDB" id="A0A9P3M0Q7"/>
<evidence type="ECO:0000259" key="6">
    <source>
        <dbReference type="Pfam" id="PF20147"/>
    </source>
</evidence>
<gene>
    <name evidence="7" type="ORF">EMPS_09811</name>
</gene>
<evidence type="ECO:0000256" key="2">
    <source>
        <dbReference type="ARBA" id="ARBA00004613"/>
    </source>
</evidence>
<feature type="signal peptide" evidence="5">
    <location>
        <begin position="1"/>
        <end position="20"/>
    </location>
</feature>
<keyword evidence="8" id="KW-1185">Reference proteome</keyword>
<protein>
    <recommendedName>
        <fullName evidence="6">Crinkler effector protein N-terminal domain-containing protein</fullName>
    </recommendedName>
</protein>
<evidence type="ECO:0000256" key="4">
    <source>
        <dbReference type="SAM" id="MobiDB-lite"/>
    </source>
</evidence>
<reference evidence="7" key="1">
    <citation type="submission" date="2021-11" db="EMBL/GenBank/DDBJ databases">
        <authorList>
            <person name="Herlambang A."/>
            <person name="Guo Y."/>
            <person name="Takashima Y."/>
            <person name="Nishizawa T."/>
        </authorList>
    </citation>
    <scope>NUCLEOTIDE SEQUENCE</scope>
    <source>
        <strain evidence="7">E1425</strain>
    </source>
</reference>
<dbReference type="GO" id="GO:0005576">
    <property type="term" value="C:extracellular region"/>
    <property type="evidence" value="ECO:0007669"/>
    <property type="project" value="UniProtKB-SubCell"/>
</dbReference>
<feature type="region of interest" description="Disordered" evidence="4">
    <location>
        <begin position="109"/>
        <end position="140"/>
    </location>
</feature>
<evidence type="ECO:0000313" key="8">
    <source>
        <dbReference type="Proteomes" id="UP000827284"/>
    </source>
</evidence>
<evidence type="ECO:0000313" key="7">
    <source>
        <dbReference type="EMBL" id="GJJ77452.1"/>
    </source>
</evidence>
<dbReference type="InterPro" id="IPR027417">
    <property type="entry name" value="P-loop_NTPase"/>
</dbReference>
<sequence>MAATIFTFFCLVSGDPLSAAFNVEVSSDKTIITLREAIKKSQKDAPEFGIPANNLVLWQATIPTDKNAGNQRIIALDGLDDKTQLDDPRISLSELFPEGLDDSTYIIVERPKATSTPQEKRDREDEALGGPSNKKFRNSDRWEPYEASDGKVVELPSTLFDILKSTEFEPNPRRNFAYLKGRLKAGDSIIVPEMGQEPKDFGRHIVPEKNRKKRKDLGKRDQVNQLFVTEQMLELWQEMYLNQDETTYLRVLSGPMGVGKSYLSYFLAAKAYAEGWLVLYFSDASELDTRDENGAMLEVVKRFLGMNKDILTGADLEKLVKNYNGLIDELTAAVSTIFRDLLKSKDRNTLLLVDEHGKLFDQEPYVPNKFKSLTPLKSFTWWGQRAKGCRVVFTGTAHARYEMTIMEDVFRNRSVVFVGPFSQTVFLKLLDTYPRLNRPEIKREVVASTNCVPRELLYLSESAQGSVSVDDVKKWVETRAKEFLDVAQKFYDTRSLFRQKLFTKALSQTFLGSSRRNEFEWDFMDHGLIYRTKEGSQTRNHILCRPAQKALLDLFRSLSLPEDIKRRINIGKLGGDDFETALFHQLICADQPVLLNATDLNGRNKTTIKLEFDDFDTLKTDQTSLGPGYNKVLCRGYQGYPRFDYMLGEIFIQVSISDFQVHNTKNADILEAFKKGFKGDPSRNQIEYYLDDMYGPTHTAVLDSRGKFLVRRNGSELTKFRIVYIRGSPGGPAHNKLVQKFKDVAHISFEELKETLFNNIV</sequence>
<reference evidence="7" key="2">
    <citation type="journal article" date="2022" name="Microbiol. Resour. Announc.">
        <title>Whole-Genome Sequence of Entomortierella parvispora E1425, a Mucoromycotan Fungus Associated with Burkholderiaceae-Related Endosymbiotic Bacteria.</title>
        <authorList>
            <person name="Herlambang A."/>
            <person name="Guo Y."/>
            <person name="Takashima Y."/>
            <person name="Narisawa K."/>
            <person name="Ohta H."/>
            <person name="Nishizawa T."/>
        </authorList>
    </citation>
    <scope>NUCLEOTIDE SEQUENCE</scope>
    <source>
        <strain evidence="7">E1425</strain>
    </source>
</reference>
<evidence type="ECO:0000256" key="1">
    <source>
        <dbReference type="ARBA" id="ARBA00004340"/>
    </source>
</evidence>
<keyword evidence="3" id="KW-0964">Secreted</keyword>
<dbReference type="OrthoDB" id="2303713at2759"/>
<dbReference type="Proteomes" id="UP000827284">
    <property type="component" value="Unassembled WGS sequence"/>
</dbReference>
<organism evidence="7 8">
    <name type="scientific">Entomortierella parvispora</name>
    <dbReference type="NCBI Taxonomy" id="205924"/>
    <lineage>
        <taxon>Eukaryota</taxon>
        <taxon>Fungi</taxon>
        <taxon>Fungi incertae sedis</taxon>
        <taxon>Mucoromycota</taxon>
        <taxon>Mortierellomycotina</taxon>
        <taxon>Mortierellomycetes</taxon>
        <taxon>Mortierellales</taxon>
        <taxon>Mortierellaceae</taxon>
        <taxon>Entomortierella</taxon>
    </lineage>
</organism>
<evidence type="ECO:0000256" key="5">
    <source>
        <dbReference type="SAM" id="SignalP"/>
    </source>
</evidence>
<proteinExistence type="predicted"/>
<dbReference type="GO" id="GO:0043657">
    <property type="term" value="C:host cell"/>
    <property type="evidence" value="ECO:0007669"/>
    <property type="project" value="UniProtKB-SubCell"/>
</dbReference>
<dbReference type="Pfam" id="PF20147">
    <property type="entry name" value="Crinkler"/>
    <property type="match status" value="1"/>
</dbReference>
<comment type="caution">
    <text evidence="7">The sequence shown here is derived from an EMBL/GenBank/DDBJ whole genome shotgun (WGS) entry which is preliminary data.</text>
</comment>
<evidence type="ECO:0000256" key="3">
    <source>
        <dbReference type="ARBA" id="ARBA00022525"/>
    </source>
</evidence>
<dbReference type="SUPFAM" id="SSF52540">
    <property type="entry name" value="P-loop containing nucleoside triphosphate hydrolases"/>
    <property type="match status" value="1"/>
</dbReference>
<accession>A0A9P3M0Q7</accession>
<feature type="domain" description="Crinkler effector protein N-terminal" evidence="6">
    <location>
        <begin position="7"/>
        <end position="109"/>
    </location>
</feature>
<dbReference type="InterPro" id="IPR045379">
    <property type="entry name" value="Crinkler_N"/>
</dbReference>
<keyword evidence="5" id="KW-0732">Signal</keyword>
<feature type="chain" id="PRO_5040281390" description="Crinkler effector protein N-terminal domain-containing protein" evidence="5">
    <location>
        <begin position="21"/>
        <end position="761"/>
    </location>
</feature>